<dbReference type="EMBL" id="LFML01000043">
    <property type="protein sequence ID" value="KMO97760.1"/>
    <property type="molecule type" value="Genomic_DNA"/>
</dbReference>
<proteinExistence type="predicted"/>
<keyword evidence="3" id="KW-1185">Reference proteome</keyword>
<evidence type="ECO:0000313" key="3">
    <source>
        <dbReference type="Proteomes" id="UP000035932"/>
    </source>
</evidence>
<dbReference type="PRINTS" id="PR00420">
    <property type="entry name" value="RNGMNOXGNASE"/>
</dbReference>
<feature type="compositionally biased region" description="Pro residues" evidence="1">
    <location>
        <begin position="394"/>
        <end position="420"/>
    </location>
</feature>
<feature type="region of interest" description="Disordered" evidence="1">
    <location>
        <begin position="378"/>
        <end position="420"/>
    </location>
</feature>
<dbReference type="PANTHER" id="PTHR43422:SF3">
    <property type="entry name" value="THIAMINE THIAZOLE SYNTHASE"/>
    <property type="match status" value="1"/>
</dbReference>
<dbReference type="PATRIC" id="fig|66430.4.peg.4671"/>
<dbReference type="AlphaFoldDB" id="A0A0J6XNN7"/>
<dbReference type="InterPro" id="IPR036188">
    <property type="entry name" value="FAD/NAD-bd_sf"/>
</dbReference>
<evidence type="ECO:0008006" key="4">
    <source>
        <dbReference type="Google" id="ProtNLM"/>
    </source>
</evidence>
<gene>
    <name evidence="2" type="ORF">ACS04_11390</name>
</gene>
<dbReference type="Proteomes" id="UP000035932">
    <property type="component" value="Unassembled WGS sequence"/>
</dbReference>
<sequence length="502" mass="51369">MASTVIAGGGTAGLALALALGARGHRVRVLERGGPPPQGPLVKSAGLWERPGVPQAGHDHILNALGVRTLRTHAPAVLDAALAEGARLADLTAAAPPGPAEPGDEDLVTLLVRRSVLDLVLHRAASALPRVTISHRTTVAGVLSAPGPRVTGVVTDGGERIPAGLVVDACGRRAASRSWLASAGLPVAADLTGPSRLHAFGRFYRLLDPYGPPPGPLNRANAAGGVWDHYSAVLHPADNEVFAITFGALPGDRAMAALRTPAAFTAACRLSPYLAPWVDEGAARPLGPVRAIAMPPNVLRGAGPGQRRPVAGLLRAGDAACVTDPMFGRGLSLALAHAFGLADLIGEHPVADERLGLAAADLADRLLRPWYEQGVHDSRSRTQRWRAAAGTPPLAEPAPPGGPAPVPVPHGGPVPAPPEPPVPEPVGTAALAAAATDRAVWRGITRIGASLATPREVFADPGFLARVRAAAPDAPAPAGPRPPSYTALRRAIAAHAPDRKEG</sequence>
<dbReference type="RefSeq" id="WP_048476436.1">
    <property type="nucleotide sequence ID" value="NZ_JBIRUD010000024.1"/>
</dbReference>
<evidence type="ECO:0000256" key="1">
    <source>
        <dbReference type="SAM" id="MobiDB-lite"/>
    </source>
</evidence>
<dbReference type="STRING" id="66430.ACS04_11390"/>
<dbReference type="Gene3D" id="3.50.50.60">
    <property type="entry name" value="FAD/NAD(P)-binding domain"/>
    <property type="match status" value="1"/>
</dbReference>
<protein>
    <recommendedName>
        <fullName evidence="4">FAD dependent oxidoreductase domain-containing protein</fullName>
    </recommendedName>
</protein>
<dbReference type="PANTHER" id="PTHR43422">
    <property type="entry name" value="THIAMINE THIAZOLE SYNTHASE"/>
    <property type="match status" value="1"/>
</dbReference>
<comment type="caution">
    <text evidence="2">The sequence shown here is derived from an EMBL/GenBank/DDBJ whole genome shotgun (WGS) entry which is preliminary data.</text>
</comment>
<reference evidence="2 3" key="1">
    <citation type="submission" date="2015-06" db="EMBL/GenBank/DDBJ databases">
        <title>Recapitulation of the evolution of biosynthetic gene clusters reveals hidden chemical diversity on bacterial genomes.</title>
        <authorList>
            <person name="Cruz-Morales P."/>
            <person name="Martinez-Guerrero C."/>
            <person name="Morales-Escalante M.A."/>
            <person name="Yanez-Guerra L.A."/>
            <person name="Kopp J.F."/>
            <person name="Feldmann J."/>
            <person name="Ramos-Aboites H.E."/>
            <person name="Barona-Gomez F."/>
        </authorList>
    </citation>
    <scope>NUCLEOTIDE SEQUENCE [LARGE SCALE GENOMIC DNA]</scope>
    <source>
        <strain evidence="2 3">ATCC 31245</strain>
    </source>
</reference>
<dbReference type="SUPFAM" id="SSF51905">
    <property type="entry name" value="FAD/NAD(P)-binding domain"/>
    <property type="match status" value="1"/>
</dbReference>
<name>A0A0J6XNN7_9ACTN</name>
<accession>A0A0J6XNN7</accession>
<evidence type="ECO:0000313" key="2">
    <source>
        <dbReference type="EMBL" id="KMO97760.1"/>
    </source>
</evidence>
<organism evidence="2 3">
    <name type="scientific">Streptomyces roseus</name>
    <dbReference type="NCBI Taxonomy" id="66430"/>
    <lineage>
        <taxon>Bacteria</taxon>
        <taxon>Bacillati</taxon>
        <taxon>Actinomycetota</taxon>
        <taxon>Actinomycetes</taxon>
        <taxon>Kitasatosporales</taxon>
        <taxon>Streptomycetaceae</taxon>
        <taxon>Streptomyces</taxon>
    </lineage>
</organism>